<name>A0A1K1RCM4_9BACT</name>
<dbReference type="Pfam" id="PF22200">
    <property type="entry name" value="ExsA_N"/>
    <property type="match status" value="1"/>
</dbReference>
<dbReference type="SUPFAM" id="SSF46689">
    <property type="entry name" value="Homeodomain-like"/>
    <property type="match status" value="2"/>
</dbReference>
<dbReference type="OrthoDB" id="4480133at2"/>
<keyword evidence="3" id="KW-0804">Transcription</keyword>
<dbReference type="AlphaFoldDB" id="A0A1K1RCM4"/>
<dbReference type="Proteomes" id="UP000183788">
    <property type="component" value="Unassembled WGS sequence"/>
</dbReference>
<dbReference type="InterPro" id="IPR018062">
    <property type="entry name" value="HTH_AraC-typ_CS"/>
</dbReference>
<dbReference type="Gene3D" id="1.10.10.60">
    <property type="entry name" value="Homeodomain-like"/>
    <property type="match status" value="1"/>
</dbReference>
<dbReference type="GO" id="GO:0043565">
    <property type="term" value="F:sequence-specific DNA binding"/>
    <property type="evidence" value="ECO:0007669"/>
    <property type="project" value="InterPro"/>
</dbReference>
<dbReference type="GO" id="GO:0003700">
    <property type="term" value="F:DNA-binding transcription factor activity"/>
    <property type="evidence" value="ECO:0007669"/>
    <property type="project" value="InterPro"/>
</dbReference>
<accession>A0A1K1RCM4</accession>
<evidence type="ECO:0000256" key="2">
    <source>
        <dbReference type="ARBA" id="ARBA00023125"/>
    </source>
</evidence>
<dbReference type="InterPro" id="IPR020449">
    <property type="entry name" value="Tscrpt_reg_AraC-type_HTH"/>
</dbReference>
<dbReference type="PROSITE" id="PS01124">
    <property type="entry name" value="HTH_ARAC_FAMILY_2"/>
    <property type="match status" value="1"/>
</dbReference>
<dbReference type="EMBL" id="FPIZ01000011">
    <property type="protein sequence ID" value="SFW69986.1"/>
    <property type="molecule type" value="Genomic_DNA"/>
</dbReference>
<gene>
    <name evidence="5" type="ORF">SAMN05661012_03651</name>
    <name evidence="6" type="ORF">SR876_27785</name>
</gene>
<evidence type="ECO:0000259" key="4">
    <source>
        <dbReference type="PROSITE" id="PS01124"/>
    </source>
</evidence>
<dbReference type="Pfam" id="PF12833">
    <property type="entry name" value="HTH_18"/>
    <property type="match status" value="1"/>
</dbReference>
<reference evidence="5 7" key="1">
    <citation type="submission" date="2016-11" db="EMBL/GenBank/DDBJ databases">
        <authorList>
            <person name="Jaros S."/>
            <person name="Januszkiewicz K."/>
            <person name="Wedrychowicz H."/>
        </authorList>
    </citation>
    <scope>NUCLEOTIDE SEQUENCE [LARGE SCALE GENOMIC DNA]</scope>
    <source>
        <strain evidence="5 7">DSM 784</strain>
    </source>
</reference>
<dbReference type="Proteomes" id="UP001326715">
    <property type="component" value="Chromosome"/>
</dbReference>
<evidence type="ECO:0000256" key="1">
    <source>
        <dbReference type="ARBA" id="ARBA00023015"/>
    </source>
</evidence>
<keyword evidence="8" id="KW-1185">Reference proteome</keyword>
<evidence type="ECO:0000256" key="3">
    <source>
        <dbReference type="ARBA" id="ARBA00023163"/>
    </source>
</evidence>
<organism evidence="5 7">
    <name type="scientific">Chitinophaga sancti</name>
    <dbReference type="NCBI Taxonomy" id="1004"/>
    <lineage>
        <taxon>Bacteria</taxon>
        <taxon>Pseudomonadati</taxon>
        <taxon>Bacteroidota</taxon>
        <taxon>Chitinophagia</taxon>
        <taxon>Chitinophagales</taxon>
        <taxon>Chitinophagaceae</taxon>
        <taxon>Chitinophaga</taxon>
    </lineage>
</organism>
<feature type="domain" description="HTH araC/xylS-type" evidence="4">
    <location>
        <begin position="186"/>
        <end position="284"/>
    </location>
</feature>
<keyword evidence="1" id="KW-0805">Transcription regulation</keyword>
<dbReference type="STRING" id="1004.SAMN05661012_03651"/>
<protein>
    <submittedName>
        <fullName evidence="6">AraC family transcriptional regulator</fullName>
    </submittedName>
    <submittedName>
        <fullName evidence="5">Helix-turn-helix domain-containing protein</fullName>
    </submittedName>
</protein>
<evidence type="ECO:0000313" key="7">
    <source>
        <dbReference type="Proteomes" id="UP000183788"/>
    </source>
</evidence>
<dbReference type="InterPro" id="IPR009057">
    <property type="entry name" value="Homeodomain-like_sf"/>
</dbReference>
<evidence type="ECO:0000313" key="8">
    <source>
        <dbReference type="Proteomes" id="UP001326715"/>
    </source>
</evidence>
<proteinExistence type="predicted"/>
<dbReference type="PANTHER" id="PTHR43280:SF2">
    <property type="entry name" value="HTH-TYPE TRANSCRIPTIONAL REGULATOR EXSA"/>
    <property type="match status" value="1"/>
</dbReference>
<sequence length="288" mass="33396">MIIRYPEYTKEFNWTVLQSDTYTYAKYKKAMGAHKRVIFLKEHTILFALAGNKKIFLGDEVLNVNPSSIVLLKRGLYGMTEVVPDGFEYEALLLFFPDSILQNFLRQHQLQATQLISDPQSYVMLPASELLQSFREQYMLFFQNRAENMEAILQLKIQEAFLLLLASEHRKDILNFFHSVTHAQPANIEYIVNTHLLQPLTLGELAQLSGRSLASFKRDFQQYFNCSPKKWINEKRLAHARMLLLNDDMNVSEIALACGFENVPHFIKIFKQEFGNTPHSLRAKKATI</sequence>
<dbReference type="EMBL" id="CP140154">
    <property type="protein sequence ID" value="WQG88734.1"/>
    <property type="molecule type" value="Genomic_DNA"/>
</dbReference>
<dbReference type="InterPro" id="IPR054015">
    <property type="entry name" value="ExsA-like_N"/>
</dbReference>
<dbReference type="PROSITE" id="PS00041">
    <property type="entry name" value="HTH_ARAC_FAMILY_1"/>
    <property type="match status" value="1"/>
</dbReference>
<dbReference type="PRINTS" id="PR00032">
    <property type="entry name" value="HTHARAC"/>
</dbReference>
<evidence type="ECO:0000313" key="5">
    <source>
        <dbReference type="EMBL" id="SFW69986.1"/>
    </source>
</evidence>
<evidence type="ECO:0000313" key="6">
    <source>
        <dbReference type="EMBL" id="WQG88734.1"/>
    </source>
</evidence>
<dbReference type="InterPro" id="IPR018060">
    <property type="entry name" value="HTH_AraC"/>
</dbReference>
<keyword evidence="2" id="KW-0238">DNA-binding</keyword>
<dbReference type="PANTHER" id="PTHR43280">
    <property type="entry name" value="ARAC-FAMILY TRANSCRIPTIONAL REGULATOR"/>
    <property type="match status" value="1"/>
</dbReference>
<dbReference type="SMART" id="SM00342">
    <property type="entry name" value="HTH_ARAC"/>
    <property type="match status" value="1"/>
</dbReference>
<reference evidence="6 8" key="2">
    <citation type="submission" date="2023-11" db="EMBL/GenBank/DDBJ databases">
        <title>MicrobeMod: A computational toolkit for identifying prokaryotic methylation and restriction-modification with nanopore sequencing.</title>
        <authorList>
            <person name="Crits-Christoph A."/>
            <person name="Kang S.C."/>
            <person name="Lee H."/>
            <person name="Ostrov N."/>
        </authorList>
    </citation>
    <scope>NUCLEOTIDE SEQUENCE [LARGE SCALE GENOMIC DNA]</scope>
    <source>
        <strain evidence="6 8">ATCC 23090</strain>
    </source>
</reference>
<dbReference type="RefSeq" id="WP_072362657.1">
    <property type="nucleotide sequence ID" value="NZ_CP139972.1"/>
</dbReference>